<reference evidence="2 3" key="1">
    <citation type="submission" date="2014-08" db="EMBL/GenBank/DDBJ databases">
        <title>Porphyromonas gingivicanis strain:COT-022_OH1391 Genome sequencing.</title>
        <authorList>
            <person name="Wallis C."/>
            <person name="Deusch O."/>
            <person name="O'Flynn C."/>
            <person name="Davis I."/>
            <person name="Jospin G."/>
            <person name="Darling A.E."/>
            <person name="Coil D.A."/>
            <person name="Alexiev A."/>
            <person name="Horsfall A."/>
            <person name="Kirkwood N."/>
            <person name="Harris S."/>
            <person name="Eisen J.A."/>
        </authorList>
    </citation>
    <scope>NUCLEOTIDE SEQUENCE [LARGE SCALE GENOMIC DNA]</scope>
    <source>
        <strain evidence="3">COT-022 OH1391</strain>
    </source>
</reference>
<dbReference type="eggNOG" id="COG5492">
    <property type="taxonomic scope" value="Bacteria"/>
</dbReference>
<dbReference type="InterPro" id="IPR026906">
    <property type="entry name" value="LRR_5"/>
</dbReference>
<dbReference type="OrthoDB" id="1014195at2"/>
<gene>
    <name evidence="2" type="ORF">HQ36_02500</name>
</gene>
<sequence>MKKITLFFLFSLITITFGIKAQNIQNGVLISWPMATGDIKMPDEVVEIAPNCFYESEGGDWGGEDNGWESATKPNALRTSNNEITSVDFNNVRKIGKEAFKECKGLKTVKMPLVEEIGEEAFASCDNSNFTTLELPAIKSLGKNAFFSCSALKKVILGGIVEKIEKNPFNNNPHIVEFKITNPQSEYIVSEGAVLSKDKTQAVILLPHFEKITLPNETTTIAEGAGQNVKTLKTIIGKSVKNIGENSFLSADALESIYLPQLKDVGFFAFGQIGGIKLVDIHESEQFTAFGNYNNGGPSDNSSMTIYVANATVKTALEKHYKKAQIKIGAPETELQKYRVNFRVEPQGAGFIEAWLSGPVTVQSGDEVTEGSTLKMECRYDFVTYEFSHWMVNGKKVESDAQNPKVLEIKSVQSELDIVAHCNKLPEGNRIFFKSATPAGGTLTAVMDGKEFKSSDIVPTGKSVTFTATPTKGYIVTDWLFENSEGKYIENEELKGKTTWTVTPTESIDFLVRFERNEGSVVIRYSELSGNGSLSARTSEGTSVANGEAIAKGKNLIFTASPKNGYKVGAWLVNNEEQTETDKELRIDNVTGDLTVHLVCYEEGHQAGDHAPVIEGNTLIKWDAIGDVVIPDNVKHIADFAFKSSNLTGLTLSAQVESIGELPFMFCGQLKKLVVDAQNQHFTSINNAIYSKDGKELVQVATAYPQEVFSLPASVEKIRTGAFTFAIPIKKIEGGNNFFETIDGMLVRKSDRALIHYPSFVQPGQKAELIQLPTDIKKIEKYAFGFNFAPQRLELPEGIEELADFAFIGAANLTELKINHCKALKRIGDFCFKACFKLASLDLPGKGVTYIGEEALQGTAILSLNIPKDVKIGANAFRGCQSIANVFSYNMVPPVLDDLAFSDIAEIEVATLHVPKGTKEAYSKALGWKIFKNIVEEEWLSVEQTIPTHILFASQGEVLNISGLNDALIIVYNIEGKKLVEERVLESTSLPIGRGHYIVVISQEGKRIVKKITL</sequence>
<dbReference type="InterPro" id="IPR053139">
    <property type="entry name" value="Surface_bspA-like"/>
</dbReference>
<dbReference type="STRING" id="266762.HQ36_02500"/>
<dbReference type="eggNOG" id="COG3209">
    <property type="taxonomic scope" value="Bacteria"/>
</dbReference>
<comment type="caution">
    <text evidence="2">The sequence shown here is derived from an EMBL/GenBank/DDBJ whole genome shotgun (WGS) entry which is preliminary data.</text>
</comment>
<dbReference type="Pfam" id="PF13306">
    <property type="entry name" value="LRR_5"/>
    <property type="match status" value="4"/>
</dbReference>
<dbReference type="RefSeq" id="WP_036883206.1">
    <property type="nucleotide sequence ID" value="NZ_JQZW01000006.1"/>
</dbReference>
<keyword evidence="3" id="KW-1185">Reference proteome</keyword>
<dbReference type="PANTHER" id="PTHR45661:SF3">
    <property type="entry name" value="IG-LIKE DOMAIN-CONTAINING PROTEIN"/>
    <property type="match status" value="1"/>
</dbReference>
<dbReference type="Proteomes" id="UP000030134">
    <property type="component" value="Unassembled WGS sequence"/>
</dbReference>
<name>A0A0A2G7T4_9PORP</name>
<dbReference type="EMBL" id="JQZW01000006">
    <property type="protein sequence ID" value="KGN98497.1"/>
    <property type="molecule type" value="Genomic_DNA"/>
</dbReference>
<dbReference type="InterPro" id="IPR032675">
    <property type="entry name" value="LRR_dom_sf"/>
</dbReference>
<protein>
    <submittedName>
        <fullName evidence="2">Cell surface protein</fullName>
    </submittedName>
</protein>
<feature type="domain" description="Bacterial repeat" evidence="1">
    <location>
        <begin position="536"/>
        <end position="582"/>
    </location>
</feature>
<organism evidence="2 3">
    <name type="scientific">Porphyromonas gingivicanis</name>
    <dbReference type="NCBI Taxonomy" id="266762"/>
    <lineage>
        <taxon>Bacteria</taxon>
        <taxon>Pseudomonadati</taxon>
        <taxon>Bacteroidota</taxon>
        <taxon>Bacteroidia</taxon>
        <taxon>Bacteroidales</taxon>
        <taxon>Porphyromonadaceae</taxon>
        <taxon>Porphyromonas</taxon>
    </lineage>
</organism>
<accession>A0A0A2G7T4</accession>
<dbReference type="Gene3D" id="3.80.10.10">
    <property type="entry name" value="Ribonuclease Inhibitor"/>
    <property type="match status" value="3"/>
</dbReference>
<dbReference type="Pfam" id="PF18998">
    <property type="entry name" value="Flg_new_2"/>
    <property type="match status" value="2"/>
</dbReference>
<evidence type="ECO:0000313" key="2">
    <source>
        <dbReference type="EMBL" id="KGN98497.1"/>
    </source>
</evidence>
<proteinExistence type="predicted"/>
<feature type="domain" description="Bacterial repeat" evidence="1">
    <location>
        <begin position="443"/>
        <end position="481"/>
    </location>
</feature>
<evidence type="ECO:0000313" key="3">
    <source>
        <dbReference type="Proteomes" id="UP000030134"/>
    </source>
</evidence>
<dbReference type="SUPFAM" id="SSF52058">
    <property type="entry name" value="L domain-like"/>
    <property type="match status" value="1"/>
</dbReference>
<evidence type="ECO:0000259" key="1">
    <source>
        <dbReference type="Pfam" id="PF18998"/>
    </source>
</evidence>
<dbReference type="PANTHER" id="PTHR45661">
    <property type="entry name" value="SURFACE ANTIGEN"/>
    <property type="match status" value="1"/>
</dbReference>
<dbReference type="AlphaFoldDB" id="A0A0A2G7T4"/>
<dbReference type="InterPro" id="IPR044060">
    <property type="entry name" value="Bacterial_rp_domain"/>
</dbReference>